<gene>
    <name evidence="1" type="ORF">SAMN05660493_01548</name>
</gene>
<protein>
    <submittedName>
        <fullName evidence="1">Uncharacterized protein</fullName>
    </submittedName>
</protein>
<sequence>MKKTHLFIAFSFWGCINVFSQDVAINEKLLAQITKNQTVRLASNQAFLDSYTKQNELYNDINKKLVQVVAIQNHIYTNLSNVNSAIKQSKRLVVIGELLIKVGKNSAEMLSLTAQYPQYSVLLYEIYAKILDQSLALKNQITQEVLNEDNDFLMDQYDREKILQNIYTKASIVNSDILYIILKIKNRKVIPYLYQVPVLRDYINLDKHIINTIIRQYQWSF</sequence>
<reference evidence="2" key="1">
    <citation type="submission" date="2016-10" db="EMBL/GenBank/DDBJ databases">
        <authorList>
            <person name="Varghese N."/>
            <person name="Submissions S."/>
        </authorList>
    </citation>
    <scope>NUCLEOTIDE SEQUENCE [LARGE SCALE GENOMIC DNA]</scope>
    <source>
        <strain evidence="2">DSM 19482</strain>
    </source>
</reference>
<evidence type="ECO:0000313" key="2">
    <source>
        <dbReference type="Proteomes" id="UP000187261"/>
    </source>
</evidence>
<name>A0A1U7PXZ8_9FLAO</name>
<organism evidence="1 2">
    <name type="scientific">Epilithonimonas bovis DSM 19482</name>
    <dbReference type="NCBI Taxonomy" id="1121284"/>
    <lineage>
        <taxon>Bacteria</taxon>
        <taxon>Pseudomonadati</taxon>
        <taxon>Bacteroidota</taxon>
        <taxon>Flavobacteriia</taxon>
        <taxon>Flavobacteriales</taxon>
        <taxon>Weeksellaceae</taxon>
        <taxon>Chryseobacterium group</taxon>
        <taxon>Epilithonimonas</taxon>
    </lineage>
</organism>
<keyword evidence="2" id="KW-1185">Reference proteome</keyword>
<dbReference type="RefSeq" id="WP_076783050.1">
    <property type="nucleotide sequence ID" value="NZ_FTPU01000013.1"/>
</dbReference>
<proteinExistence type="predicted"/>
<dbReference type="OrthoDB" id="1271466at2"/>
<evidence type="ECO:0000313" key="1">
    <source>
        <dbReference type="EMBL" id="SIT96853.1"/>
    </source>
</evidence>
<dbReference type="STRING" id="1121284.SAMN05660493_01548"/>
<dbReference type="AlphaFoldDB" id="A0A1U7PXZ8"/>
<accession>A0A1U7PXZ8</accession>
<dbReference type="Proteomes" id="UP000187261">
    <property type="component" value="Unassembled WGS sequence"/>
</dbReference>
<dbReference type="EMBL" id="FTPU01000013">
    <property type="protein sequence ID" value="SIT96853.1"/>
    <property type="molecule type" value="Genomic_DNA"/>
</dbReference>